<keyword evidence="1" id="KW-0812">Transmembrane</keyword>
<feature type="non-terminal residue" evidence="2">
    <location>
        <position position="1"/>
    </location>
</feature>
<keyword evidence="1" id="KW-0472">Membrane</keyword>
<organism evidence="2 3">
    <name type="scientific">Rhizophagus irregularis (strain DAOM 181602 / DAOM 197198 / MUCL 43194)</name>
    <name type="common">Arbuscular mycorrhizal fungus</name>
    <name type="synonym">Glomus intraradices</name>
    <dbReference type="NCBI Taxonomy" id="747089"/>
    <lineage>
        <taxon>Eukaryota</taxon>
        <taxon>Fungi</taxon>
        <taxon>Fungi incertae sedis</taxon>
        <taxon>Mucoromycota</taxon>
        <taxon>Glomeromycotina</taxon>
        <taxon>Glomeromycetes</taxon>
        <taxon>Glomerales</taxon>
        <taxon>Glomeraceae</taxon>
        <taxon>Rhizophagus</taxon>
    </lineage>
</organism>
<reference evidence="2 3" key="2">
    <citation type="journal article" date="2018" name="New Phytol.">
        <title>High intraspecific genome diversity in the model arbuscular mycorrhizal symbiont Rhizophagus irregularis.</title>
        <authorList>
            <person name="Chen E.C.H."/>
            <person name="Morin E."/>
            <person name="Beaudet D."/>
            <person name="Noel J."/>
            <person name="Yildirir G."/>
            <person name="Ndikumana S."/>
            <person name="Charron P."/>
            <person name="St-Onge C."/>
            <person name="Giorgi J."/>
            <person name="Kruger M."/>
            <person name="Marton T."/>
            <person name="Ropars J."/>
            <person name="Grigoriev I.V."/>
            <person name="Hainaut M."/>
            <person name="Henrissat B."/>
            <person name="Roux C."/>
            <person name="Martin F."/>
            <person name="Corradi N."/>
        </authorList>
    </citation>
    <scope>NUCLEOTIDE SEQUENCE [LARGE SCALE GENOMIC DNA]</scope>
    <source>
        <strain evidence="2 3">DAOM 197198</strain>
    </source>
</reference>
<accession>A0A2P4QTY4</accession>
<dbReference type="Proteomes" id="UP000018888">
    <property type="component" value="Unassembled WGS sequence"/>
</dbReference>
<comment type="caution">
    <text evidence="2">The sequence shown here is derived from an EMBL/GenBank/DDBJ whole genome shotgun (WGS) entry which is preliminary data.</text>
</comment>
<reference evidence="2 3" key="1">
    <citation type="journal article" date="2013" name="Proc. Natl. Acad. Sci. U.S.A.">
        <title>Genome of an arbuscular mycorrhizal fungus provides insight into the oldest plant symbiosis.</title>
        <authorList>
            <person name="Tisserant E."/>
            <person name="Malbreil M."/>
            <person name="Kuo A."/>
            <person name="Kohler A."/>
            <person name="Symeonidi A."/>
            <person name="Balestrini R."/>
            <person name="Charron P."/>
            <person name="Duensing N."/>
            <person name="Frei Dit Frey N."/>
            <person name="Gianinazzi-Pearson V."/>
            <person name="Gilbert L.B."/>
            <person name="Handa Y."/>
            <person name="Herr J.R."/>
            <person name="Hijri M."/>
            <person name="Koul R."/>
            <person name="Kawaguchi M."/>
            <person name="Krajinski F."/>
            <person name="Lammers P.J."/>
            <person name="Masclaux F.G."/>
            <person name="Murat C."/>
            <person name="Morin E."/>
            <person name="Ndikumana S."/>
            <person name="Pagni M."/>
            <person name="Petitpierre D."/>
            <person name="Requena N."/>
            <person name="Rosikiewicz P."/>
            <person name="Riley R."/>
            <person name="Saito K."/>
            <person name="San Clemente H."/>
            <person name="Shapiro H."/>
            <person name="van Tuinen D."/>
            <person name="Becard G."/>
            <person name="Bonfante P."/>
            <person name="Paszkowski U."/>
            <person name="Shachar-Hill Y.Y."/>
            <person name="Tuskan G.A."/>
            <person name="Young P.W."/>
            <person name="Sanders I.R."/>
            <person name="Henrissat B."/>
            <person name="Rensing S.A."/>
            <person name="Grigoriev I.V."/>
            <person name="Corradi N."/>
            <person name="Roux C."/>
            <person name="Martin F."/>
        </authorList>
    </citation>
    <scope>NUCLEOTIDE SEQUENCE [LARGE SCALE GENOMIC DNA]</scope>
    <source>
        <strain evidence="2 3">DAOM 197198</strain>
    </source>
</reference>
<sequence length="89" mass="10339">MIVTVFLLFACVLQFSSKFYFVFYFSPPIMLCNDISFTNHSPDFMLSLSFFIIILPFSSSCIKFYLHFSLSLLTTKGTNLAYPFCERDL</sequence>
<feature type="transmembrane region" description="Helical" evidence="1">
    <location>
        <begin position="44"/>
        <end position="66"/>
    </location>
</feature>
<name>A0A2P4QTY4_RHIID</name>
<evidence type="ECO:0000313" key="3">
    <source>
        <dbReference type="Proteomes" id="UP000018888"/>
    </source>
</evidence>
<gene>
    <name evidence="2" type="ORF">GLOIN_2v1512250</name>
</gene>
<dbReference type="AlphaFoldDB" id="A0A2P4QTY4"/>
<proteinExistence type="predicted"/>
<keyword evidence="3" id="KW-1185">Reference proteome</keyword>
<keyword evidence="1" id="KW-1133">Transmembrane helix</keyword>
<evidence type="ECO:0000256" key="1">
    <source>
        <dbReference type="SAM" id="Phobius"/>
    </source>
</evidence>
<dbReference type="EMBL" id="AUPC02000014">
    <property type="protein sequence ID" value="POG81008.1"/>
    <property type="molecule type" value="Genomic_DNA"/>
</dbReference>
<protein>
    <submittedName>
        <fullName evidence="2">Uncharacterized protein</fullName>
    </submittedName>
</protein>
<dbReference type="VEuPathDB" id="FungiDB:RhiirFUN_017709"/>
<evidence type="ECO:0000313" key="2">
    <source>
        <dbReference type="EMBL" id="POG81008.1"/>
    </source>
</evidence>